<comment type="caution">
    <text evidence="2">The sequence shown here is derived from an EMBL/GenBank/DDBJ whole genome shotgun (WGS) entry which is preliminary data.</text>
</comment>
<accession>A0A3M6Q545</accession>
<name>A0A3M6Q545_9BURK</name>
<proteinExistence type="predicted"/>
<dbReference type="RefSeq" id="WP_122238441.1">
    <property type="nucleotide sequence ID" value="NZ_RDQM01000008.1"/>
</dbReference>
<evidence type="ECO:0008006" key="4">
    <source>
        <dbReference type="Google" id="ProtNLM"/>
    </source>
</evidence>
<dbReference type="AlphaFoldDB" id="A0A3M6Q545"/>
<dbReference type="PROSITE" id="PS51257">
    <property type="entry name" value="PROKAR_LIPOPROTEIN"/>
    <property type="match status" value="1"/>
</dbReference>
<dbReference type="Proteomes" id="UP000267521">
    <property type="component" value="Unassembled WGS sequence"/>
</dbReference>
<evidence type="ECO:0000313" key="3">
    <source>
        <dbReference type="Proteomes" id="UP000267521"/>
    </source>
</evidence>
<gene>
    <name evidence="2" type="ORF">EBQ26_07760</name>
</gene>
<organism evidence="2 3">
    <name type="scientific">Allofranklinella schreckenbergeri</name>
    <dbReference type="NCBI Taxonomy" id="1076744"/>
    <lineage>
        <taxon>Bacteria</taxon>
        <taxon>Pseudomonadati</taxon>
        <taxon>Pseudomonadota</taxon>
        <taxon>Betaproteobacteria</taxon>
        <taxon>Burkholderiales</taxon>
        <taxon>Comamonadaceae</taxon>
        <taxon>Allofranklinella</taxon>
    </lineage>
</organism>
<dbReference type="EMBL" id="RDQM01000008">
    <property type="protein sequence ID" value="RMW97904.1"/>
    <property type="molecule type" value="Genomic_DNA"/>
</dbReference>
<keyword evidence="1" id="KW-0732">Signal</keyword>
<reference evidence="2 3" key="1">
    <citation type="submission" date="2018-10" db="EMBL/GenBank/DDBJ databases">
        <title>Comamonadaceae CDC group NO-1 genome sequencing and assembly.</title>
        <authorList>
            <person name="Bernier A.-M."/>
            <person name="Bernard K."/>
        </authorList>
    </citation>
    <scope>NUCLEOTIDE SEQUENCE [LARGE SCALE GENOMIC DNA]</scope>
    <source>
        <strain evidence="2 3">NML970147</strain>
    </source>
</reference>
<protein>
    <recommendedName>
        <fullName evidence="4">Lipoprotein SmpA/OmlA domain-containing protein</fullName>
    </recommendedName>
</protein>
<feature type="signal peptide" evidence="1">
    <location>
        <begin position="1"/>
        <end position="21"/>
    </location>
</feature>
<sequence length="183" mass="20290">MHSPRSCAIAFLVAAALAACANQPPTASGLAMGASQAEARSLWGEPLAVYASKQGSIWFYDTGVRTLQRQRIVFDAQGRVQQQGSAWSRAAFAQVQPGWDSQQVLHHFGPPIRQEAPRSSILQERDDALQERLRASRPPATAQAKHWLYGFREHTRYYAVVLTVENGRVTAVNIQEDMPQNSF</sequence>
<feature type="chain" id="PRO_5018034999" description="Lipoprotein SmpA/OmlA domain-containing protein" evidence="1">
    <location>
        <begin position="22"/>
        <end position="183"/>
    </location>
</feature>
<evidence type="ECO:0000313" key="2">
    <source>
        <dbReference type="EMBL" id="RMW97904.1"/>
    </source>
</evidence>
<evidence type="ECO:0000256" key="1">
    <source>
        <dbReference type="SAM" id="SignalP"/>
    </source>
</evidence>